<dbReference type="SUPFAM" id="SSF52058">
    <property type="entry name" value="L domain-like"/>
    <property type="match status" value="1"/>
</dbReference>
<dbReference type="InterPro" id="IPR003591">
    <property type="entry name" value="Leu-rich_rpt_typical-subtyp"/>
</dbReference>
<dbReference type="SMART" id="SM00408">
    <property type="entry name" value="IGc2"/>
    <property type="match status" value="1"/>
</dbReference>
<keyword evidence="2" id="KW-0732">Signal</keyword>
<gene>
    <name evidence="7" type="primary">LOC109479286</name>
</gene>
<dbReference type="SMART" id="SM00409">
    <property type="entry name" value="IG"/>
    <property type="match status" value="1"/>
</dbReference>
<dbReference type="InterPro" id="IPR013783">
    <property type="entry name" value="Ig-like_fold"/>
</dbReference>
<dbReference type="Pfam" id="PF13855">
    <property type="entry name" value="LRR_8"/>
    <property type="match status" value="1"/>
</dbReference>
<dbReference type="PROSITE" id="PS51450">
    <property type="entry name" value="LRR"/>
    <property type="match status" value="1"/>
</dbReference>
<keyword evidence="1" id="KW-0433">Leucine-rich repeat</keyword>
<organism evidence="6 7">
    <name type="scientific">Branchiostoma belcheri</name>
    <name type="common">Amphioxus</name>
    <dbReference type="NCBI Taxonomy" id="7741"/>
    <lineage>
        <taxon>Eukaryota</taxon>
        <taxon>Metazoa</taxon>
        <taxon>Chordata</taxon>
        <taxon>Cephalochordata</taxon>
        <taxon>Leptocardii</taxon>
        <taxon>Amphioxiformes</taxon>
        <taxon>Branchiostomatidae</taxon>
        <taxon>Branchiostoma</taxon>
    </lineage>
</organism>
<evidence type="ECO:0000313" key="7">
    <source>
        <dbReference type="RefSeq" id="XP_019636798.1"/>
    </source>
</evidence>
<evidence type="ECO:0000256" key="4">
    <source>
        <dbReference type="ARBA" id="ARBA00023157"/>
    </source>
</evidence>
<dbReference type="KEGG" id="bbel:109479286"/>
<dbReference type="CDD" id="cd00096">
    <property type="entry name" value="Ig"/>
    <property type="match status" value="1"/>
</dbReference>
<protein>
    <submittedName>
        <fullName evidence="7">Immunoglobulin superfamily containing leucine-rich repeat protein-like</fullName>
    </submittedName>
</protein>
<reference evidence="7" key="1">
    <citation type="submission" date="2025-08" db="UniProtKB">
        <authorList>
            <consortium name="RefSeq"/>
        </authorList>
    </citation>
    <scope>IDENTIFICATION</scope>
    <source>
        <tissue evidence="7">Gonad</tissue>
    </source>
</reference>
<dbReference type="PANTHER" id="PTHR24366:SF161">
    <property type="entry name" value="TIR DOMAIN-CONTAINING PROTEIN"/>
    <property type="match status" value="1"/>
</dbReference>
<dbReference type="SMART" id="SM00369">
    <property type="entry name" value="LRR_TYP"/>
    <property type="match status" value="2"/>
</dbReference>
<keyword evidence="6" id="KW-1185">Reference proteome</keyword>
<dbReference type="InterPro" id="IPR032675">
    <property type="entry name" value="LRR_dom_sf"/>
</dbReference>
<evidence type="ECO:0000259" key="5">
    <source>
        <dbReference type="PROSITE" id="PS50835"/>
    </source>
</evidence>
<keyword evidence="3" id="KW-0677">Repeat</keyword>
<dbReference type="SMART" id="SM00082">
    <property type="entry name" value="LRRCT"/>
    <property type="match status" value="1"/>
</dbReference>
<dbReference type="OrthoDB" id="2151624at2759"/>
<accession>A0A6P4ZJ67</accession>
<dbReference type="Gene3D" id="3.80.10.10">
    <property type="entry name" value="Ribonuclease Inhibitor"/>
    <property type="match status" value="1"/>
</dbReference>
<dbReference type="InterPro" id="IPR003599">
    <property type="entry name" value="Ig_sub"/>
</dbReference>
<dbReference type="InterPro" id="IPR000483">
    <property type="entry name" value="Cys-rich_flank_reg_C"/>
</dbReference>
<evidence type="ECO:0000256" key="3">
    <source>
        <dbReference type="ARBA" id="ARBA00022737"/>
    </source>
</evidence>
<evidence type="ECO:0000256" key="2">
    <source>
        <dbReference type="ARBA" id="ARBA00022729"/>
    </source>
</evidence>
<dbReference type="GeneID" id="109479286"/>
<dbReference type="PANTHER" id="PTHR24366">
    <property type="entry name" value="IG(IMMUNOGLOBULIN) AND LRR(LEUCINE RICH REPEAT) DOMAINS"/>
    <property type="match status" value="1"/>
</dbReference>
<dbReference type="RefSeq" id="XP_019636798.1">
    <property type="nucleotide sequence ID" value="XM_019781239.1"/>
</dbReference>
<evidence type="ECO:0000256" key="1">
    <source>
        <dbReference type="ARBA" id="ARBA00022614"/>
    </source>
</evidence>
<name>A0A6P4ZJ67_BRABE</name>
<feature type="domain" description="Ig-like" evidence="5">
    <location>
        <begin position="143"/>
        <end position="235"/>
    </location>
</feature>
<dbReference type="Proteomes" id="UP000515135">
    <property type="component" value="Unplaced"/>
</dbReference>
<dbReference type="Gene3D" id="2.60.40.10">
    <property type="entry name" value="Immunoglobulins"/>
    <property type="match status" value="1"/>
</dbReference>
<sequence length="272" mass="30054">MFTGLGNLEELHLNRNDITDIQAGTFNSTSQLRYLDLRLSDNNITTFPFDELSRLQRLYRLDLNNNQMTTLPSIAYNILSSISDVNIGNNPWQCDCRMVDVRLKMAGTYPFEDQITCSQPDHLNGRKLRFIRLENLKSDCEEPTIVRFVKGDSVPLFFGGTLHLICEATGIPTPEITVTLPSGLIATVESVGRVTVDMNGNIIIRNVTADDSGRYVCIAKNSVGSTYSVFSTDVSLFYPGVVVGSVADPGSKNHLHKPLLVLLVYVGSYSGP</sequence>
<evidence type="ECO:0000313" key="6">
    <source>
        <dbReference type="Proteomes" id="UP000515135"/>
    </source>
</evidence>
<dbReference type="InterPro" id="IPR036179">
    <property type="entry name" value="Ig-like_dom_sf"/>
</dbReference>
<dbReference type="InterPro" id="IPR007110">
    <property type="entry name" value="Ig-like_dom"/>
</dbReference>
<dbReference type="AlphaFoldDB" id="A0A6P4ZJ67"/>
<dbReference type="Pfam" id="PF13927">
    <property type="entry name" value="Ig_3"/>
    <property type="match status" value="1"/>
</dbReference>
<dbReference type="InterPro" id="IPR001611">
    <property type="entry name" value="Leu-rich_rpt"/>
</dbReference>
<keyword evidence="4" id="KW-1015">Disulfide bond</keyword>
<proteinExistence type="predicted"/>
<dbReference type="PROSITE" id="PS50835">
    <property type="entry name" value="IG_LIKE"/>
    <property type="match status" value="1"/>
</dbReference>
<dbReference type="InterPro" id="IPR003598">
    <property type="entry name" value="Ig_sub2"/>
</dbReference>
<dbReference type="SUPFAM" id="SSF48726">
    <property type="entry name" value="Immunoglobulin"/>
    <property type="match status" value="1"/>
</dbReference>